<organism evidence="4 5">
    <name type="scientific">Candidatus Daviesbacteria bacterium GW2011_GWA1_36_8</name>
    <dbReference type="NCBI Taxonomy" id="1618417"/>
    <lineage>
        <taxon>Bacteria</taxon>
        <taxon>Candidatus Daviesiibacteriota</taxon>
    </lineage>
</organism>
<proteinExistence type="inferred from homology"/>
<dbReference type="PANTHER" id="PTHR35004:SF6">
    <property type="entry name" value="TRANSPOSASE"/>
    <property type="match status" value="1"/>
</dbReference>
<dbReference type="PROSITE" id="PS50994">
    <property type="entry name" value="INTEGRASE"/>
    <property type="match status" value="1"/>
</dbReference>
<dbReference type="Proteomes" id="UP000034448">
    <property type="component" value="Unassembled WGS sequence"/>
</dbReference>
<dbReference type="SUPFAM" id="SSF53098">
    <property type="entry name" value="Ribonuclease H-like"/>
    <property type="match status" value="1"/>
</dbReference>
<evidence type="ECO:0000313" key="5">
    <source>
        <dbReference type="Proteomes" id="UP000034448"/>
    </source>
</evidence>
<evidence type="ECO:0000259" key="3">
    <source>
        <dbReference type="PROSITE" id="PS50994"/>
    </source>
</evidence>
<sequence length="390" mass="46177">MQKKDLNPFRNYLILRIKKGVTNGKKLFHELQNQGFNGSYITLYRYLKEDLSDFWTKSSCKKTFPYKTQVKLNRAKYKTARIIDKTEPGKQAQVDWAHFGEVTINHKAEKLYCFVYILSFSRAIYIEFTTTQKLSVFETCHINAFKALGIPEEIVYDNTKTVIISNKKLPDGTRKINFNLGFLDFANFYGFEINPSPPYWPRNKGKVEAVIKYIRNNFMQGTKHQRNLTSLNELNHKATDWVNQIANARIHSNTHKRPLELWLTEKQFLHFPNGLPDYQVNPFLTRFSTKDQWIQYKQNFYSVPKEFSWKKLLLRETCQQGVKLVNIYFKNQLIAQHNLYTEKGQHIENPAHFKPKKTHPPRTNTTPEKAWKHYPQLKTRSLSYYDKLIS</sequence>
<dbReference type="InterPro" id="IPR036397">
    <property type="entry name" value="RNaseH_sf"/>
</dbReference>
<gene>
    <name evidence="4" type="ORF">US28_C0003G0003</name>
</gene>
<dbReference type="AlphaFoldDB" id="A0A0G0HW30"/>
<feature type="domain" description="Integrase catalytic" evidence="3">
    <location>
        <begin position="84"/>
        <end position="266"/>
    </location>
</feature>
<dbReference type="EMBL" id="LBSJ01000003">
    <property type="protein sequence ID" value="KKQ16239.1"/>
    <property type="molecule type" value="Genomic_DNA"/>
</dbReference>
<dbReference type="GO" id="GO:0003676">
    <property type="term" value="F:nucleic acid binding"/>
    <property type="evidence" value="ECO:0007669"/>
    <property type="project" value="InterPro"/>
</dbReference>
<accession>A0A0G0HW30</accession>
<reference evidence="4 5" key="1">
    <citation type="journal article" date="2015" name="Nature">
        <title>rRNA introns, odd ribosomes, and small enigmatic genomes across a large radiation of phyla.</title>
        <authorList>
            <person name="Brown C.T."/>
            <person name="Hug L.A."/>
            <person name="Thomas B.C."/>
            <person name="Sharon I."/>
            <person name="Castelle C.J."/>
            <person name="Singh A."/>
            <person name="Wilkins M.J."/>
            <person name="Williams K.H."/>
            <person name="Banfield J.F."/>
        </authorList>
    </citation>
    <scope>NUCLEOTIDE SEQUENCE [LARGE SCALE GENOMIC DNA]</scope>
</reference>
<comment type="similarity">
    <text evidence="1">Belongs to the transposase IS21/IS408/IS1162 family.</text>
</comment>
<dbReference type="InterPro" id="IPR001584">
    <property type="entry name" value="Integrase_cat-core"/>
</dbReference>
<dbReference type="InterPro" id="IPR012337">
    <property type="entry name" value="RNaseH-like_sf"/>
</dbReference>
<dbReference type="Pfam" id="PF00665">
    <property type="entry name" value="rve"/>
    <property type="match status" value="1"/>
</dbReference>
<name>A0A0G0HW30_9BACT</name>
<protein>
    <submittedName>
        <fullName evidence="4">Transposase</fullName>
    </submittedName>
</protein>
<feature type="region of interest" description="Disordered" evidence="2">
    <location>
        <begin position="350"/>
        <end position="370"/>
    </location>
</feature>
<comment type="caution">
    <text evidence="4">The sequence shown here is derived from an EMBL/GenBank/DDBJ whole genome shotgun (WGS) entry which is preliminary data.</text>
</comment>
<dbReference type="GO" id="GO:0015074">
    <property type="term" value="P:DNA integration"/>
    <property type="evidence" value="ECO:0007669"/>
    <property type="project" value="InterPro"/>
</dbReference>
<dbReference type="PANTHER" id="PTHR35004">
    <property type="entry name" value="TRANSPOSASE RV3428C-RELATED"/>
    <property type="match status" value="1"/>
</dbReference>
<dbReference type="InterPro" id="IPR054353">
    <property type="entry name" value="IstA-like_C"/>
</dbReference>
<dbReference type="Gene3D" id="3.30.420.10">
    <property type="entry name" value="Ribonuclease H-like superfamily/Ribonuclease H"/>
    <property type="match status" value="1"/>
</dbReference>
<evidence type="ECO:0000313" key="4">
    <source>
        <dbReference type="EMBL" id="KKQ16239.1"/>
    </source>
</evidence>
<evidence type="ECO:0000256" key="2">
    <source>
        <dbReference type="SAM" id="MobiDB-lite"/>
    </source>
</evidence>
<dbReference type="NCBIfam" id="NF033546">
    <property type="entry name" value="transpos_IS21"/>
    <property type="match status" value="1"/>
</dbReference>
<evidence type="ECO:0000256" key="1">
    <source>
        <dbReference type="ARBA" id="ARBA00009277"/>
    </source>
</evidence>
<dbReference type="Pfam" id="PF22483">
    <property type="entry name" value="Mu-transpos_C_2"/>
    <property type="match status" value="1"/>
</dbReference>